<dbReference type="InParanoid" id="A0A168MUU2"/>
<keyword evidence="3" id="KW-1185">Reference proteome</keyword>
<evidence type="ECO:0000256" key="1">
    <source>
        <dbReference type="SAM" id="MobiDB-lite"/>
    </source>
</evidence>
<dbReference type="AlphaFoldDB" id="A0A168MUU2"/>
<name>A0A168MUU2_ABSGL</name>
<evidence type="ECO:0000313" key="3">
    <source>
        <dbReference type="Proteomes" id="UP000078561"/>
    </source>
</evidence>
<feature type="compositionally biased region" description="Low complexity" evidence="1">
    <location>
        <begin position="369"/>
        <end position="395"/>
    </location>
</feature>
<feature type="region of interest" description="Disordered" evidence="1">
    <location>
        <begin position="248"/>
        <end position="319"/>
    </location>
</feature>
<feature type="compositionally biased region" description="Low complexity" evidence="1">
    <location>
        <begin position="252"/>
        <end position="264"/>
    </location>
</feature>
<sequence length="424" mass="47435">MMTSAHTNRPPSSNTTTAATTACGTQQWTDREWTHFMDRASSGSASPTTPFDHPSIDKNQFEETLRGLFSYTDMSAIDQKSCQHQSRLRSLSLCVSPSAMPATPFDEHNLHTPPKNRTMPETTVGRPLNSASHEEDVWSDDAPQDYNDSLYSVDYKDFPNPPSSTPSLTIQTDAAAIYDHPPAAGDTFNLNPTCTTSTRPFMHPACLGVSRFKEVFDLDAGHHHHQQHTKQQSQQVDKHTSRWGDFITSIGRTASPSPSTSSRQSLRRLIRSVSSTASNRHSKKAPTEEEDERSVDSFRNRHPPCIEQPSCTQISNNERRRRNVATLFYDVIRRSPSLHQKQPNDDPKQRPLISTRRTHDPYTNKKPVSSVPSLTRSTTTTSPKSSASSSISSTSWAKLDAHRHDEKADGYYLQKTLLLPSSEC</sequence>
<evidence type="ECO:0000313" key="2">
    <source>
        <dbReference type="EMBL" id="SAL99251.1"/>
    </source>
</evidence>
<dbReference type="Proteomes" id="UP000078561">
    <property type="component" value="Unassembled WGS sequence"/>
</dbReference>
<accession>A0A168MUU2</accession>
<feature type="region of interest" description="Disordered" evidence="1">
    <location>
        <begin position="333"/>
        <end position="405"/>
    </location>
</feature>
<protein>
    <submittedName>
        <fullName evidence="2">Uncharacterized protein</fullName>
    </submittedName>
</protein>
<organism evidence="2">
    <name type="scientific">Absidia glauca</name>
    <name type="common">Pin mould</name>
    <dbReference type="NCBI Taxonomy" id="4829"/>
    <lineage>
        <taxon>Eukaryota</taxon>
        <taxon>Fungi</taxon>
        <taxon>Fungi incertae sedis</taxon>
        <taxon>Mucoromycota</taxon>
        <taxon>Mucoromycotina</taxon>
        <taxon>Mucoromycetes</taxon>
        <taxon>Mucorales</taxon>
        <taxon>Cunninghamellaceae</taxon>
        <taxon>Absidia</taxon>
    </lineage>
</organism>
<dbReference type="EMBL" id="LT552594">
    <property type="protein sequence ID" value="SAL99251.1"/>
    <property type="molecule type" value="Genomic_DNA"/>
</dbReference>
<proteinExistence type="predicted"/>
<reference evidence="2" key="1">
    <citation type="submission" date="2016-04" db="EMBL/GenBank/DDBJ databases">
        <authorList>
            <person name="Evans L.H."/>
            <person name="Alamgir A."/>
            <person name="Owens N."/>
            <person name="Weber N.D."/>
            <person name="Virtaneva K."/>
            <person name="Barbian K."/>
            <person name="Babar A."/>
            <person name="Rosenke K."/>
        </authorList>
    </citation>
    <scope>NUCLEOTIDE SEQUENCE [LARGE SCALE GENOMIC DNA]</scope>
    <source>
        <strain evidence="2">CBS 101.48</strain>
    </source>
</reference>
<feature type="compositionally biased region" description="Polar residues" evidence="1">
    <location>
        <begin position="1"/>
        <end position="14"/>
    </location>
</feature>
<feature type="region of interest" description="Disordered" evidence="1">
    <location>
        <begin position="221"/>
        <end position="240"/>
    </location>
</feature>
<feature type="region of interest" description="Disordered" evidence="1">
    <location>
        <begin position="1"/>
        <end position="25"/>
    </location>
</feature>
<feature type="region of interest" description="Disordered" evidence="1">
    <location>
        <begin position="104"/>
        <end position="140"/>
    </location>
</feature>
<dbReference type="OrthoDB" id="10599364at2759"/>
<gene>
    <name evidence="2" type="primary">ABSGL_04852.1 scaffold 6035</name>
</gene>